<accession>A0ABN7VT82</accession>
<evidence type="ECO:0000313" key="3">
    <source>
        <dbReference type="Proteomes" id="UP000789901"/>
    </source>
</evidence>
<reference evidence="2 3" key="1">
    <citation type="submission" date="2021-06" db="EMBL/GenBank/DDBJ databases">
        <authorList>
            <person name="Kallberg Y."/>
            <person name="Tangrot J."/>
            <person name="Rosling A."/>
        </authorList>
    </citation>
    <scope>NUCLEOTIDE SEQUENCE [LARGE SCALE GENOMIC DNA]</scope>
    <source>
        <strain evidence="2 3">120-4 pot B 10/14</strain>
    </source>
</reference>
<dbReference type="Proteomes" id="UP000789901">
    <property type="component" value="Unassembled WGS sequence"/>
</dbReference>
<feature type="non-terminal residue" evidence="2">
    <location>
        <position position="1"/>
    </location>
</feature>
<name>A0ABN7VT82_GIGMA</name>
<organism evidence="2 3">
    <name type="scientific">Gigaspora margarita</name>
    <dbReference type="NCBI Taxonomy" id="4874"/>
    <lineage>
        <taxon>Eukaryota</taxon>
        <taxon>Fungi</taxon>
        <taxon>Fungi incertae sedis</taxon>
        <taxon>Mucoromycota</taxon>
        <taxon>Glomeromycotina</taxon>
        <taxon>Glomeromycetes</taxon>
        <taxon>Diversisporales</taxon>
        <taxon>Gigasporaceae</taxon>
        <taxon>Gigaspora</taxon>
    </lineage>
</organism>
<comment type="caution">
    <text evidence="2">The sequence shown here is derived from an EMBL/GenBank/DDBJ whole genome shotgun (WGS) entry which is preliminary data.</text>
</comment>
<protein>
    <submittedName>
        <fullName evidence="2">1351_t:CDS:1</fullName>
    </submittedName>
</protein>
<feature type="coiled-coil region" evidence="1">
    <location>
        <begin position="104"/>
        <end position="138"/>
    </location>
</feature>
<keyword evidence="1" id="KW-0175">Coiled coil</keyword>
<gene>
    <name evidence="2" type="ORF">GMARGA_LOCUS22410</name>
</gene>
<proteinExistence type="predicted"/>
<evidence type="ECO:0000313" key="2">
    <source>
        <dbReference type="EMBL" id="CAG8797520.1"/>
    </source>
</evidence>
<evidence type="ECO:0000256" key="1">
    <source>
        <dbReference type="SAM" id="Coils"/>
    </source>
</evidence>
<sequence>HYCDDFIDLTAGSSEASDFEIPEIDIDDLGLKQKGKIIKLHCNVKFIKLVPLDLKTTPFVVLICKETHIHLAPPPVNIPTGIQINLNHIINEAPKHLNKQRTKSNIESNKIEQTNTDLNEIERKLAIREKEIALEERETELELKKLNMQK</sequence>
<dbReference type="EMBL" id="CAJVQB010021599">
    <property type="protein sequence ID" value="CAG8797520.1"/>
    <property type="molecule type" value="Genomic_DNA"/>
</dbReference>
<keyword evidence="3" id="KW-1185">Reference proteome</keyword>